<dbReference type="InterPro" id="IPR018669">
    <property type="entry name" value="Toxin_HigB"/>
</dbReference>
<dbReference type="KEGG" id="dee:HQN60_15655"/>
<dbReference type="GO" id="GO:0110001">
    <property type="term" value="C:toxin-antitoxin complex"/>
    <property type="evidence" value="ECO:0007669"/>
    <property type="project" value="InterPro"/>
</dbReference>
<dbReference type="AlphaFoldDB" id="A0A6M8SW23"/>
<evidence type="ECO:0000313" key="2">
    <source>
        <dbReference type="Proteomes" id="UP000504844"/>
    </source>
</evidence>
<accession>A0A6M8SW23</accession>
<dbReference type="GO" id="GO:0003723">
    <property type="term" value="F:RNA binding"/>
    <property type="evidence" value="ECO:0007669"/>
    <property type="project" value="InterPro"/>
</dbReference>
<evidence type="ECO:0000313" key="1">
    <source>
        <dbReference type="EMBL" id="QKJ68248.1"/>
    </source>
</evidence>
<keyword evidence="2" id="KW-1185">Reference proteome</keyword>
<reference evidence="1 2" key="1">
    <citation type="submission" date="2020-05" db="EMBL/GenBank/DDBJ databases">
        <title>Complete genome sequence of Deefgea sp. D17.</title>
        <authorList>
            <person name="Bae J.-W."/>
            <person name="Han J.E."/>
        </authorList>
    </citation>
    <scope>NUCLEOTIDE SEQUENCE [LARGE SCALE GENOMIC DNA]</scope>
    <source>
        <strain evidence="1 2">D17</strain>
        <plasmid evidence="1 2">unnamed1</plasmid>
    </source>
</reference>
<name>A0A6M8SW23_9NEIS</name>
<dbReference type="GO" id="GO:0004519">
    <property type="term" value="F:endonuclease activity"/>
    <property type="evidence" value="ECO:0007669"/>
    <property type="project" value="InterPro"/>
</dbReference>
<gene>
    <name evidence="1" type="ORF">HQN60_15655</name>
</gene>
<dbReference type="Pfam" id="PF09907">
    <property type="entry name" value="HigB_toxin"/>
    <property type="match status" value="1"/>
</dbReference>
<dbReference type="Proteomes" id="UP000504844">
    <property type="component" value="Plasmid unnamed1"/>
</dbReference>
<protein>
    <submittedName>
        <fullName evidence="1">Type II toxin-antitoxin system HigB family toxin</fullName>
    </submittedName>
</protein>
<geneLocation type="plasmid" evidence="1 2">
    <name>unnamed1</name>
</geneLocation>
<dbReference type="RefSeq" id="WP_173534749.1">
    <property type="nucleotide sequence ID" value="NZ_CP054144.1"/>
</dbReference>
<dbReference type="EMBL" id="CP054144">
    <property type="protein sequence ID" value="QKJ68248.1"/>
    <property type="molecule type" value="Genomic_DNA"/>
</dbReference>
<keyword evidence="1" id="KW-0614">Plasmid</keyword>
<sequence length="95" mass="11288">MQLVNVVALDHFKDLHADARTALDVWRKEVEKANWKTPQDIKNHYRSADFLPKDRVIFNIRGNNYRLIVVVKYQFGMVVVDWVGTHAEYDKKRFV</sequence>
<organism evidence="1 2">
    <name type="scientific">Deefgea piscis</name>
    <dbReference type="NCBI Taxonomy" id="2739061"/>
    <lineage>
        <taxon>Bacteria</taxon>
        <taxon>Pseudomonadati</taxon>
        <taxon>Pseudomonadota</taxon>
        <taxon>Betaproteobacteria</taxon>
        <taxon>Neisseriales</taxon>
        <taxon>Chitinibacteraceae</taxon>
        <taxon>Deefgea</taxon>
    </lineage>
</organism>
<proteinExistence type="predicted"/>